<dbReference type="Proteomes" id="UP000800035">
    <property type="component" value="Unassembled WGS sequence"/>
</dbReference>
<dbReference type="GO" id="GO:0016705">
    <property type="term" value="F:oxidoreductase activity, acting on paired donors, with incorporation or reduction of molecular oxygen"/>
    <property type="evidence" value="ECO:0007669"/>
    <property type="project" value="InterPro"/>
</dbReference>
<dbReference type="InterPro" id="IPR036396">
    <property type="entry name" value="Cyt_P450_sf"/>
</dbReference>
<accession>A0A6A5URB4</accession>
<keyword evidence="3" id="KW-0349">Heme</keyword>
<evidence type="ECO:0000313" key="7">
    <source>
        <dbReference type="EMBL" id="KAF1963617.1"/>
    </source>
</evidence>
<dbReference type="GO" id="GO:0004497">
    <property type="term" value="F:monooxygenase activity"/>
    <property type="evidence" value="ECO:0007669"/>
    <property type="project" value="InterPro"/>
</dbReference>
<evidence type="ECO:0000313" key="8">
    <source>
        <dbReference type="Proteomes" id="UP000800035"/>
    </source>
</evidence>
<evidence type="ECO:0000256" key="1">
    <source>
        <dbReference type="ARBA" id="ARBA00001971"/>
    </source>
</evidence>
<evidence type="ECO:0000256" key="4">
    <source>
        <dbReference type="ARBA" id="ARBA00022723"/>
    </source>
</evidence>
<comment type="similarity">
    <text evidence="2">Belongs to the cytochrome P450 family.</text>
</comment>
<evidence type="ECO:0000256" key="2">
    <source>
        <dbReference type="ARBA" id="ARBA00010617"/>
    </source>
</evidence>
<organism evidence="7 8">
    <name type="scientific">Byssothecium circinans</name>
    <dbReference type="NCBI Taxonomy" id="147558"/>
    <lineage>
        <taxon>Eukaryota</taxon>
        <taxon>Fungi</taxon>
        <taxon>Dikarya</taxon>
        <taxon>Ascomycota</taxon>
        <taxon>Pezizomycotina</taxon>
        <taxon>Dothideomycetes</taxon>
        <taxon>Pleosporomycetidae</taxon>
        <taxon>Pleosporales</taxon>
        <taxon>Massarineae</taxon>
        <taxon>Massarinaceae</taxon>
        <taxon>Byssothecium</taxon>
    </lineage>
</organism>
<dbReference type="AlphaFoldDB" id="A0A6A5URB4"/>
<dbReference type="InterPro" id="IPR050121">
    <property type="entry name" value="Cytochrome_P450_monoxygenase"/>
</dbReference>
<dbReference type="OrthoDB" id="1470350at2759"/>
<dbReference type="EMBL" id="ML976977">
    <property type="protein sequence ID" value="KAF1963617.1"/>
    <property type="molecule type" value="Genomic_DNA"/>
</dbReference>
<reference evidence="7" key="1">
    <citation type="journal article" date="2020" name="Stud. Mycol.">
        <title>101 Dothideomycetes genomes: a test case for predicting lifestyles and emergence of pathogens.</title>
        <authorList>
            <person name="Haridas S."/>
            <person name="Albert R."/>
            <person name="Binder M."/>
            <person name="Bloem J."/>
            <person name="Labutti K."/>
            <person name="Salamov A."/>
            <person name="Andreopoulos B."/>
            <person name="Baker S."/>
            <person name="Barry K."/>
            <person name="Bills G."/>
            <person name="Bluhm B."/>
            <person name="Cannon C."/>
            <person name="Castanera R."/>
            <person name="Culley D."/>
            <person name="Daum C."/>
            <person name="Ezra D."/>
            <person name="Gonzalez J."/>
            <person name="Henrissat B."/>
            <person name="Kuo A."/>
            <person name="Liang C."/>
            <person name="Lipzen A."/>
            <person name="Lutzoni F."/>
            <person name="Magnuson J."/>
            <person name="Mondo S."/>
            <person name="Nolan M."/>
            <person name="Ohm R."/>
            <person name="Pangilinan J."/>
            <person name="Park H.-J."/>
            <person name="Ramirez L."/>
            <person name="Alfaro M."/>
            <person name="Sun H."/>
            <person name="Tritt A."/>
            <person name="Yoshinaga Y."/>
            <person name="Zwiers L.-H."/>
            <person name="Turgeon B."/>
            <person name="Goodwin S."/>
            <person name="Spatafora J."/>
            <person name="Crous P."/>
            <person name="Grigoriev I."/>
        </authorList>
    </citation>
    <scope>NUCLEOTIDE SEQUENCE</scope>
    <source>
        <strain evidence="7">CBS 675.92</strain>
    </source>
</reference>
<gene>
    <name evidence="7" type="ORF">CC80DRAFT_498764</name>
</gene>
<protein>
    <recommendedName>
        <fullName evidence="9">Cytochrome P450</fullName>
    </recommendedName>
</protein>
<dbReference type="PANTHER" id="PTHR24305:SF210">
    <property type="entry name" value="CYTOCHROME P450 MONOOXYGENASE ASQL-RELATED"/>
    <property type="match status" value="1"/>
</dbReference>
<sequence>MVEKEESGSDERIVGDSKDGVVDITRWYNHTTFDIITDPVYGGAASLLKGSRLPPWLSMCLTRPKRVDFFNIVSAKVSKCIAQGTTRPGSRSKFRKHQNDGPEGEGGGRGMMKAEIDSNANLLMVAGSETMATQFCGFAYLILTNEGVYKKLVERIRGYSKTRVRLPSRRLVNLSI</sequence>
<dbReference type="GO" id="GO:0020037">
    <property type="term" value="F:heme binding"/>
    <property type="evidence" value="ECO:0007669"/>
    <property type="project" value="InterPro"/>
</dbReference>
<dbReference type="GO" id="GO:0005506">
    <property type="term" value="F:iron ion binding"/>
    <property type="evidence" value="ECO:0007669"/>
    <property type="project" value="InterPro"/>
</dbReference>
<keyword evidence="8" id="KW-1185">Reference proteome</keyword>
<dbReference type="Gene3D" id="1.10.630.10">
    <property type="entry name" value="Cytochrome P450"/>
    <property type="match status" value="1"/>
</dbReference>
<evidence type="ECO:0000256" key="5">
    <source>
        <dbReference type="ARBA" id="ARBA00023004"/>
    </source>
</evidence>
<dbReference type="PANTHER" id="PTHR24305">
    <property type="entry name" value="CYTOCHROME P450"/>
    <property type="match status" value="1"/>
</dbReference>
<keyword evidence="4" id="KW-0479">Metal-binding</keyword>
<comment type="cofactor">
    <cofactor evidence="1">
        <name>heme</name>
        <dbReference type="ChEBI" id="CHEBI:30413"/>
    </cofactor>
</comment>
<evidence type="ECO:0000256" key="6">
    <source>
        <dbReference type="SAM" id="MobiDB-lite"/>
    </source>
</evidence>
<feature type="region of interest" description="Disordered" evidence="6">
    <location>
        <begin position="84"/>
        <end position="111"/>
    </location>
</feature>
<dbReference type="SUPFAM" id="SSF48264">
    <property type="entry name" value="Cytochrome P450"/>
    <property type="match status" value="1"/>
</dbReference>
<evidence type="ECO:0000256" key="3">
    <source>
        <dbReference type="ARBA" id="ARBA00022617"/>
    </source>
</evidence>
<evidence type="ECO:0008006" key="9">
    <source>
        <dbReference type="Google" id="ProtNLM"/>
    </source>
</evidence>
<name>A0A6A5URB4_9PLEO</name>
<proteinExistence type="inferred from homology"/>
<keyword evidence="5" id="KW-0408">Iron</keyword>